<protein>
    <submittedName>
        <fullName evidence="4">Glutathione synthase/RimK-type ligase, ATP-grasp superfamily</fullName>
    </submittedName>
</protein>
<gene>
    <name evidence="4" type="ORF">SAMN02949497_4672</name>
</gene>
<organism evidence="4 5">
    <name type="scientific">Methylomagnum ishizawai</name>
    <dbReference type="NCBI Taxonomy" id="1760988"/>
    <lineage>
        <taxon>Bacteria</taxon>
        <taxon>Pseudomonadati</taxon>
        <taxon>Pseudomonadota</taxon>
        <taxon>Gammaproteobacteria</taxon>
        <taxon>Methylococcales</taxon>
        <taxon>Methylococcaceae</taxon>
        <taxon>Methylomagnum</taxon>
    </lineage>
</organism>
<dbReference type="PROSITE" id="PS50975">
    <property type="entry name" value="ATP_GRASP"/>
    <property type="match status" value="1"/>
</dbReference>
<name>A0A1Y6D3S4_9GAMM</name>
<dbReference type="GO" id="GO:0009432">
    <property type="term" value="P:SOS response"/>
    <property type="evidence" value="ECO:0007669"/>
    <property type="project" value="TreeGrafter"/>
</dbReference>
<dbReference type="InterPro" id="IPR025839">
    <property type="entry name" value="RLAN_dom"/>
</dbReference>
<dbReference type="Gene3D" id="3.30.1490.20">
    <property type="entry name" value="ATP-grasp fold, A domain"/>
    <property type="match status" value="1"/>
</dbReference>
<dbReference type="InterPro" id="IPR013651">
    <property type="entry name" value="ATP-grasp_RimK-type"/>
</dbReference>
<dbReference type="GO" id="GO:0018169">
    <property type="term" value="F:ribosomal S6-glutamic acid ligase activity"/>
    <property type="evidence" value="ECO:0007669"/>
    <property type="project" value="TreeGrafter"/>
</dbReference>
<feature type="domain" description="ATP-grasp" evidence="3">
    <location>
        <begin position="291"/>
        <end position="483"/>
    </location>
</feature>
<dbReference type="EMBL" id="FXAM01000001">
    <property type="protein sequence ID" value="SMF97251.1"/>
    <property type="molecule type" value="Genomic_DNA"/>
</dbReference>
<keyword evidence="4" id="KW-0436">Ligase</keyword>
<evidence type="ECO:0000313" key="5">
    <source>
        <dbReference type="Proteomes" id="UP000192923"/>
    </source>
</evidence>
<dbReference type="SUPFAM" id="SSF56059">
    <property type="entry name" value="Glutathione synthetase ATP-binding domain-like"/>
    <property type="match status" value="1"/>
</dbReference>
<keyword evidence="1" id="KW-0464">Manganese</keyword>
<proteinExistence type="predicted"/>
<dbReference type="AlphaFoldDB" id="A0A1Y6D3S4"/>
<dbReference type="InterPro" id="IPR011761">
    <property type="entry name" value="ATP-grasp"/>
</dbReference>
<dbReference type="RefSeq" id="WP_085216058.1">
    <property type="nucleotide sequence ID" value="NZ_FXAM01000001.1"/>
</dbReference>
<evidence type="ECO:0000259" key="3">
    <source>
        <dbReference type="PROSITE" id="PS50975"/>
    </source>
</evidence>
<dbReference type="Gene3D" id="3.30.470.20">
    <property type="entry name" value="ATP-grasp fold, B domain"/>
    <property type="match status" value="1"/>
</dbReference>
<keyword evidence="2" id="KW-0067">ATP-binding</keyword>
<dbReference type="STRING" id="1760988.SAMN02949497_4672"/>
<evidence type="ECO:0000256" key="2">
    <source>
        <dbReference type="PROSITE-ProRule" id="PRU00409"/>
    </source>
</evidence>
<keyword evidence="2" id="KW-0547">Nucleotide-binding</keyword>
<dbReference type="PANTHER" id="PTHR21621:SF0">
    <property type="entry name" value="BETA-CITRYLGLUTAMATE SYNTHASE B-RELATED"/>
    <property type="match status" value="1"/>
</dbReference>
<dbReference type="Pfam" id="PF08443">
    <property type="entry name" value="RimK"/>
    <property type="match status" value="1"/>
</dbReference>
<evidence type="ECO:0000313" key="4">
    <source>
        <dbReference type="EMBL" id="SMF97251.1"/>
    </source>
</evidence>
<dbReference type="InterPro" id="IPR013815">
    <property type="entry name" value="ATP_grasp_subdomain_1"/>
</dbReference>
<accession>A0A1Y6D3S4</accession>
<dbReference type="OrthoDB" id="9800957at2"/>
<keyword evidence="5" id="KW-1185">Reference proteome</keyword>
<dbReference type="PANTHER" id="PTHR21621">
    <property type="entry name" value="RIBOSOMAL PROTEIN S6 MODIFICATION PROTEIN"/>
    <property type="match status" value="1"/>
</dbReference>
<dbReference type="Pfam" id="PF14401">
    <property type="entry name" value="RLAN"/>
    <property type="match status" value="1"/>
</dbReference>
<dbReference type="GO" id="GO:0046872">
    <property type="term" value="F:metal ion binding"/>
    <property type="evidence" value="ECO:0007669"/>
    <property type="project" value="InterPro"/>
</dbReference>
<reference evidence="4 5" key="1">
    <citation type="submission" date="2016-12" db="EMBL/GenBank/DDBJ databases">
        <authorList>
            <person name="Song W.-J."/>
            <person name="Kurnit D.M."/>
        </authorList>
    </citation>
    <scope>NUCLEOTIDE SEQUENCE [LARGE SCALE GENOMIC DNA]</scope>
    <source>
        <strain evidence="4 5">175</strain>
    </source>
</reference>
<dbReference type="Proteomes" id="UP000192923">
    <property type="component" value="Unassembled WGS sequence"/>
</dbReference>
<dbReference type="GO" id="GO:0005737">
    <property type="term" value="C:cytoplasm"/>
    <property type="evidence" value="ECO:0007669"/>
    <property type="project" value="TreeGrafter"/>
</dbReference>
<evidence type="ECO:0000256" key="1">
    <source>
        <dbReference type="ARBA" id="ARBA00023211"/>
    </source>
</evidence>
<dbReference type="GO" id="GO:0005524">
    <property type="term" value="F:ATP binding"/>
    <property type="evidence" value="ECO:0007669"/>
    <property type="project" value="UniProtKB-UniRule"/>
</dbReference>
<sequence length="492" mass="55427">MALHLVVVESLKDWQPDYPNIRVVAARDYLSRPEYLKAKDLRVINLCRSYRYLSTGYYCSLLAEARSHRVLPSVRTLASLSSKSIYSLNAEDLDGLIQRSLKKRPAGPGDEFELPIFFGRGADPALQDLARQIFDLFPCPLLKVEFRYHGKWLIDTVKALPLNGMASGPHRQFFIDALNGYLAKPWRALRQRGTARWDLAILRNPAEQLPPSNALALHKFARAGKKQGVDVALIEKRDYERLAEYDALFIRETTAIDHHTYRFARKAQIEGLVVIDDPDSILKCTNKVYLAELMAAHRIPAPATRILQKGDPELAKLGEGLGFPLVLKIPDGSFSRGVFKADDPRQFQDLTQRLFKESDLILAQEFLYTQFDWRIGVLNGQPLYACQYFMSRSHWQVVKHEASGRAVEGGFKTLAVAAVPEAVLDAALGIAKLIGDGLYGVDVKQDGHGVYVIEINDNPNLDAGIEDQILGDQLYDRLVGEFVRRLEARRRA</sequence>